<name>A0ABV9YE47_9PSEU</name>
<dbReference type="PROSITE" id="PS00061">
    <property type="entry name" value="ADH_SHORT"/>
    <property type="match status" value="1"/>
</dbReference>
<dbReference type="SUPFAM" id="SSF51735">
    <property type="entry name" value="NAD(P)-binding Rossmann-fold domains"/>
    <property type="match status" value="1"/>
</dbReference>
<dbReference type="Proteomes" id="UP001595947">
    <property type="component" value="Unassembled WGS sequence"/>
</dbReference>
<protein>
    <submittedName>
        <fullName evidence="3">SDR family NAD(P)-dependent oxidoreductase</fullName>
        <ecNumber evidence="3">1.1.1.-</ecNumber>
    </submittedName>
</protein>
<proteinExistence type="inferred from homology"/>
<evidence type="ECO:0000313" key="3">
    <source>
        <dbReference type="EMBL" id="MFC5060664.1"/>
    </source>
</evidence>
<dbReference type="PANTHER" id="PTHR24321:SF8">
    <property type="entry name" value="ESTRADIOL 17-BETA-DEHYDROGENASE 8-RELATED"/>
    <property type="match status" value="1"/>
</dbReference>
<dbReference type="EC" id="1.1.1.-" evidence="3"/>
<reference evidence="4" key="1">
    <citation type="journal article" date="2019" name="Int. J. Syst. Evol. Microbiol.">
        <title>The Global Catalogue of Microorganisms (GCM) 10K type strain sequencing project: providing services to taxonomists for standard genome sequencing and annotation.</title>
        <authorList>
            <consortium name="The Broad Institute Genomics Platform"/>
            <consortium name="The Broad Institute Genome Sequencing Center for Infectious Disease"/>
            <person name="Wu L."/>
            <person name="Ma J."/>
        </authorList>
    </citation>
    <scope>NUCLEOTIDE SEQUENCE [LARGE SCALE GENOMIC DNA]</scope>
    <source>
        <strain evidence="4">CGMCC 4.7093</strain>
    </source>
</reference>
<keyword evidence="2 3" id="KW-0560">Oxidoreductase</keyword>
<dbReference type="PRINTS" id="PR00081">
    <property type="entry name" value="GDHRDH"/>
</dbReference>
<dbReference type="InterPro" id="IPR020904">
    <property type="entry name" value="Sc_DH/Rdtase_CS"/>
</dbReference>
<dbReference type="RefSeq" id="WP_378034020.1">
    <property type="nucleotide sequence ID" value="NZ_JBHSIV010000001.1"/>
</dbReference>
<dbReference type="GO" id="GO:0016491">
    <property type="term" value="F:oxidoreductase activity"/>
    <property type="evidence" value="ECO:0007669"/>
    <property type="project" value="UniProtKB-KW"/>
</dbReference>
<sequence length="257" mass="26141">MGRFDGQVVLVTGATGGMGASHVRALHEEGAAVVVAARDEMQGRALAAGLGERALFTPLEVTDERQWAAAAGAAEERFGPVSVLVNNAGIQHAPTLIEGADPALWERTFAVNVTGAALGIRAVAPGMRNRGGGVVVNVGSVMAHGGTPFFGPYVASKWALRGLTRTAALELARDGVRVNAIHPGVVETPLITAPGGDGAAPIIDSYSPAPFAVPRLAQPEEVSRLLLFLASPDAAFATGAEFVLDGGLSLGPALATV</sequence>
<organism evidence="3 4">
    <name type="scientific">Actinomycetospora atypica</name>
    <dbReference type="NCBI Taxonomy" id="1290095"/>
    <lineage>
        <taxon>Bacteria</taxon>
        <taxon>Bacillati</taxon>
        <taxon>Actinomycetota</taxon>
        <taxon>Actinomycetes</taxon>
        <taxon>Pseudonocardiales</taxon>
        <taxon>Pseudonocardiaceae</taxon>
        <taxon>Actinomycetospora</taxon>
    </lineage>
</organism>
<dbReference type="Gene3D" id="3.40.50.720">
    <property type="entry name" value="NAD(P)-binding Rossmann-like Domain"/>
    <property type="match status" value="1"/>
</dbReference>
<evidence type="ECO:0000256" key="2">
    <source>
        <dbReference type="ARBA" id="ARBA00023002"/>
    </source>
</evidence>
<dbReference type="InterPro" id="IPR002347">
    <property type="entry name" value="SDR_fam"/>
</dbReference>
<evidence type="ECO:0000313" key="4">
    <source>
        <dbReference type="Proteomes" id="UP001595947"/>
    </source>
</evidence>
<keyword evidence="4" id="KW-1185">Reference proteome</keyword>
<evidence type="ECO:0000256" key="1">
    <source>
        <dbReference type="ARBA" id="ARBA00006484"/>
    </source>
</evidence>
<accession>A0ABV9YE47</accession>
<comment type="similarity">
    <text evidence="1">Belongs to the short-chain dehydrogenases/reductases (SDR) family.</text>
</comment>
<dbReference type="PANTHER" id="PTHR24321">
    <property type="entry name" value="DEHYDROGENASES, SHORT CHAIN"/>
    <property type="match status" value="1"/>
</dbReference>
<dbReference type="InterPro" id="IPR036291">
    <property type="entry name" value="NAD(P)-bd_dom_sf"/>
</dbReference>
<comment type="caution">
    <text evidence="3">The sequence shown here is derived from an EMBL/GenBank/DDBJ whole genome shotgun (WGS) entry which is preliminary data.</text>
</comment>
<dbReference type="Pfam" id="PF13561">
    <property type="entry name" value="adh_short_C2"/>
    <property type="match status" value="1"/>
</dbReference>
<gene>
    <name evidence="3" type="ORF">ACFPBZ_00460</name>
</gene>
<dbReference type="PRINTS" id="PR00080">
    <property type="entry name" value="SDRFAMILY"/>
</dbReference>
<dbReference type="EMBL" id="JBHSIV010000001">
    <property type="protein sequence ID" value="MFC5060664.1"/>
    <property type="molecule type" value="Genomic_DNA"/>
</dbReference>